<dbReference type="PANTHER" id="PTHR38753">
    <property type="entry name" value="SLR1441 PROTEIN"/>
    <property type="match status" value="1"/>
</dbReference>
<evidence type="ECO:0000313" key="1">
    <source>
        <dbReference type="EMBL" id="QJA06585.1"/>
    </source>
</evidence>
<dbReference type="PANTHER" id="PTHR38753:SF1">
    <property type="entry name" value="SLR1441 PROTEIN"/>
    <property type="match status" value="1"/>
</dbReference>
<dbReference type="RefSeq" id="WP_168719938.1">
    <property type="nucleotide sequence ID" value="NZ_CP042909.1"/>
</dbReference>
<protein>
    <recommendedName>
        <fullName evidence="3">DUF3782 domain-containing protein</fullName>
    </recommendedName>
</protein>
<sequence>MERLERLEKLVKELYPECQWAKSDLELLKDITSDLVMSALEDRQNLKELHAALDRPEKMMEEDRRRAEKDREWMRKKWGEMAQRLGTLTEDIFAPGIPYLVKRLGYKIKKRMLDVEYKKDGRCNQYDAIVVAEDKAGKEVVFVAEVKSQLRAGHFEEFRKKLKNLPFYEPEYAGKIVPVLAAFKIPESLIAPANRRGVLLVRMGGEYLEPLNPEVLK</sequence>
<evidence type="ECO:0000313" key="2">
    <source>
        <dbReference type="Proteomes" id="UP000501253"/>
    </source>
</evidence>
<accession>A0A6H1WTN6</accession>
<keyword evidence="2" id="KW-1185">Reference proteome</keyword>
<proteinExistence type="predicted"/>
<dbReference type="Proteomes" id="UP000501253">
    <property type="component" value="Chromosome"/>
</dbReference>
<reference evidence="1 2" key="1">
    <citation type="submission" date="2019-08" db="EMBL/GenBank/DDBJ databases">
        <title>Complete genome sequence of Thermosulfurimonas marina SU872T, an anaerobic thermophilic chemolithoautotrophic bacterium isolated from a shallow marine hydrothermal vent.</title>
        <authorList>
            <person name="Allioux M."/>
            <person name="Jebbar M."/>
            <person name="Slobodkina G."/>
            <person name="Slobodkin A."/>
            <person name="Moalic Y."/>
            <person name="Frolova A."/>
            <person name="Shao Z."/>
            <person name="Alain K."/>
        </authorList>
    </citation>
    <scope>NUCLEOTIDE SEQUENCE [LARGE SCALE GENOMIC DNA]</scope>
    <source>
        <strain evidence="1 2">SU872</strain>
    </source>
</reference>
<organism evidence="1 2">
    <name type="scientific">Thermosulfurimonas marina</name>
    <dbReference type="NCBI Taxonomy" id="2047767"/>
    <lineage>
        <taxon>Bacteria</taxon>
        <taxon>Pseudomonadati</taxon>
        <taxon>Thermodesulfobacteriota</taxon>
        <taxon>Thermodesulfobacteria</taxon>
        <taxon>Thermodesulfobacteriales</taxon>
        <taxon>Thermodesulfobacteriaceae</taxon>
        <taxon>Thermosulfurimonas</taxon>
    </lineage>
</organism>
<dbReference type="EMBL" id="CP042909">
    <property type="protein sequence ID" value="QJA06585.1"/>
    <property type="molecule type" value="Genomic_DNA"/>
</dbReference>
<evidence type="ECO:0008006" key="3">
    <source>
        <dbReference type="Google" id="ProtNLM"/>
    </source>
</evidence>
<dbReference type="AlphaFoldDB" id="A0A6H1WTN6"/>
<name>A0A6H1WTN6_9BACT</name>
<dbReference type="KEGG" id="tmai:FVE67_07155"/>
<gene>
    <name evidence="1" type="ORF">FVE67_07155</name>
</gene>